<keyword evidence="4" id="KW-0540">Nuclease</keyword>
<dbReference type="GO" id="GO:0046872">
    <property type="term" value="F:metal ion binding"/>
    <property type="evidence" value="ECO:0007669"/>
    <property type="project" value="UniProtKB-KW"/>
</dbReference>
<protein>
    <recommendedName>
        <fullName evidence="13">Holliday junction resolvase RecU</fullName>
    </recommendedName>
</protein>
<evidence type="ECO:0000256" key="3">
    <source>
        <dbReference type="ARBA" id="ARBA00022490"/>
    </source>
</evidence>
<keyword evidence="8" id="KW-0378">Hydrolase</keyword>
<keyword evidence="9" id="KW-0460">Magnesium</keyword>
<evidence type="ECO:0000256" key="1">
    <source>
        <dbReference type="ARBA" id="ARBA00001946"/>
    </source>
</evidence>
<evidence type="ECO:0000256" key="9">
    <source>
        <dbReference type="ARBA" id="ARBA00022842"/>
    </source>
</evidence>
<evidence type="ECO:0000256" key="10">
    <source>
        <dbReference type="ARBA" id="ARBA00023172"/>
    </source>
</evidence>
<keyword evidence="10" id="KW-0233">DNA recombination</keyword>
<sequence>MDAKRHQHTIQGYRNKYNGQLFENIITASCHYYYQQKKALIIKTPEPMKPIKDLGGGKFVAYYEKHAQPDYKGTFSTGQTVIFDAKHTEEDRLKQSAVTPAQTESLNKHYDFGARCFIVVSFGFQQFFNVPWEVFREMKERYGRKYIKPEDIPEYRVQFDGSIVKFLG</sequence>
<dbReference type="GO" id="GO:0006310">
    <property type="term" value="P:DNA recombination"/>
    <property type="evidence" value="ECO:0007669"/>
    <property type="project" value="UniProtKB-KW"/>
</dbReference>
<dbReference type="GO" id="GO:0016787">
    <property type="term" value="F:hydrolase activity"/>
    <property type="evidence" value="ECO:0007669"/>
    <property type="project" value="UniProtKB-KW"/>
</dbReference>
<evidence type="ECO:0000256" key="13">
    <source>
        <dbReference type="ARBA" id="ARBA00029523"/>
    </source>
</evidence>
<dbReference type="GO" id="GO:0004519">
    <property type="term" value="F:endonuclease activity"/>
    <property type="evidence" value="ECO:0007669"/>
    <property type="project" value="UniProtKB-KW"/>
</dbReference>
<evidence type="ECO:0000256" key="5">
    <source>
        <dbReference type="ARBA" id="ARBA00022723"/>
    </source>
</evidence>
<keyword evidence="6" id="KW-0255">Endonuclease</keyword>
<proteinExistence type="inferred from homology"/>
<dbReference type="InterPro" id="IPR004612">
    <property type="entry name" value="Resolv_RecU"/>
</dbReference>
<keyword evidence="3" id="KW-0963">Cytoplasm</keyword>
<evidence type="ECO:0000256" key="4">
    <source>
        <dbReference type="ARBA" id="ARBA00022722"/>
    </source>
</evidence>
<organism evidence="14">
    <name type="scientific">Siphoviridae sp. ctdHi7</name>
    <dbReference type="NCBI Taxonomy" id="2825577"/>
    <lineage>
        <taxon>Viruses</taxon>
        <taxon>Duplodnaviria</taxon>
        <taxon>Heunggongvirae</taxon>
        <taxon>Uroviricota</taxon>
        <taxon>Caudoviricetes</taxon>
    </lineage>
</organism>
<keyword evidence="11" id="KW-0234">DNA repair</keyword>
<dbReference type="Pfam" id="PF03838">
    <property type="entry name" value="RecU"/>
    <property type="match status" value="1"/>
</dbReference>
<evidence type="ECO:0000256" key="12">
    <source>
        <dbReference type="ARBA" id="ARBA00023447"/>
    </source>
</evidence>
<evidence type="ECO:0000256" key="6">
    <source>
        <dbReference type="ARBA" id="ARBA00022759"/>
    </source>
</evidence>
<dbReference type="EMBL" id="BK015985">
    <property type="protein sequence ID" value="DAF88383.1"/>
    <property type="molecule type" value="Genomic_DNA"/>
</dbReference>
<comment type="subcellular location">
    <subcellularLocation>
        <location evidence="2">Cytoplasm</location>
    </subcellularLocation>
</comment>
<dbReference type="GO" id="GO:0006281">
    <property type="term" value="P:DNA repair"/>
    <property type="evidence" value="ECO:0007669"/>
    <property type="project" value="UniProtKB-KW"/>
</dbReference>
<evidence type="ECO:0000256" key="2">
    <source>
        <dbReference type="ARBA" id="ARBA00004496"/>
    </source>
</evidence>
<reference evidence="14" key="1">
    <citation type="journal article" date="2021" name="Proc. Natl. Acad. Sci. U.S.A.">
        <title>A Catalog of Tens of Thousands of Viruses from Human Metagenomes Reveals Hidden Associations with Chronic Diseases.</title>
        <authorList>
            <person name="Tisza M.J."/>
            <person name="Buck C.B."/>
        </authorList>
    </citation>
    <scope>NUCLEOTIDE SEQUENCE</scope>
    <source>
        <strain evidence="14">CtdHi7</strain>
    </source>
</reference>
<comment type="cofactor">
    <cofactor evidence="1">
        <name>Mg(2+)</name>
        <dbReference type="ChEBI" id="CHEBI:18420"/>
    </cofactor>
</comment>
<dbReference type="GO" id="GO:0003676">
    <property type="term" value="F:nucleic acid binding"/>
    <property type="evidence" value="ECO:0007669"/>
    <property type="project" value="InterPro"/>
</dbReference>
<keyword evidence="5" id="KW-0479">Metal-binding</keyword>
<evidence type="ECO:0000313" key="14">
    <source>
        <dbReference type="EMBL" id="DAF88383.1"/>
    </source>
</evidence>
<comment type="similarity">
    <text evidence="12">Belongs to the RecU family.</text>
</comment>
<dbReference type="InterPro" id="IPR011856">
    <property type="entry name" value="tRNA_endonuc-like_dom_sf"/>
</dbReference>
<evidence type="ECO:0000256" key="7">
    <source>
        <dbReference type="ARBA" id="ARBA00022763"/>
    </source>
</evidence>
<keyword evidence="7" id="KW-0227">DNA damage</keyword>
<name>A0A8S5U1Q9_9CAUD</name>
<dbReference type="Gene3D" id="3.40.1350.10">
    <property type="match status" value="1"/>
</dbReference>
<dbReference type="SUPFAM" id="SSF52980">
    <property type="entry name" value="Restriction endonuclease-like"/>
    <property type="match status" value="1"/>
</dbReference>
<evidence type="ECO:0000256" key="8">
    <source>
        <dbReference type="ARBA" id="ARBA00022801"/>
    </source>
</evidence>
<evidence type="ECO:0000256" key="11">
    <source>
        <dbReference type="ARBA" id="ARBA00023204"/>
    </source>
</evidence>
<accession>A0A8S5U1Q9</accession>
<dbReference type="InterPro" id="IPR011335">
    <property type="entry name" value="Restrct_endonuc-II-like"/>
</dbReference>